<feature type="region of interest" description="Disordered" evidence="1">
    <location>
        <begin position="192"/>
        <end position="213"/>
    </location>
</feature>
<evidence type="ECO:0000313" key="3">
    <source>
        <dbReference type="EMBL" id="CAH2052563.1"/>
    </source>
</evidence>
<organism evidence="3 4">
    <name type="scientific">Iphiclides podalirius</name>
    <name type="common">scarce swallowtail</name>
    <dbReference type="NCBI Taxonomy" id="110791"/>
    <lineage>
        <taxon>Eukaryota</taxon>
        <taxon>Metazoa</taxon>
        <taxon>Ecdysozoa</taxon>
        <taxon>Arthropoda</taxon>
        <taxon>Hexapoda</taxon>
        <taxon>Insecta</taxon>
        <taxon>Pterygota</taxon>
        <taxon>Neoptera</taxon>
        <taxon>Endopterygota</taxon>
        <taxon>Lepidoptera</taxon>
        <taxon>Glossata</taxon>
        <taxon>Ditrysia</taxon>
        <taxon>Papilionoidea</taxon>
        <taxon>Papilionidae</taxon>
        <taxon>Papilioninae</taxon>
        <taxon>Iphiclides</taxon>
    </lineage>
</organism>
<sequence length="229" mass="25485">MDPKLLIVALAISSALAHRDEIKEDTDIYDENYDYHYDDEPDDGNSVKRSKQINLNATTSRPATYEVTENVVDIPDTSTRIGPVVVNYTTARPLNNAGVSNNAANNITGPVNFNGNSQVSNHGFVDEADSGSAKPKKNSFSILHVKAEYDDKPSPPNADRPSGFKDYVLGLKRGIINGLYKLFKKKYSNEDTSLSTDHHESVHHKVESESSHVSRFGHSFRHNVDFEYD</sequence>
<keyword evidence="4" id="KW-1185">Reference proteome</keyword>
<accession>A0ABN8IB24</accession>
<keyword evidence="2" id="KW-0732">Signal</keyword>
<reference evidence="3" key="1">
    <citation type="submission" date="2022-03" db="EMBL/GenBank/DDBJ databases">
        <authorList>
            <person name="Martin H S."/>
        </authorList>
    </citation>
    <scope>NUCLEOTIDE SEQUENCE</scope>
</reference>
<gene>
    <name evidence="3" type="ORF">IPOD504_LOCUS8281</name>
</gene>
<feature type="compositionally biased region" description="Basic and acidic residues" evidence="1">
    <location>
        <begin position="196"/>
        <end position="212"/>
    </location>
</feature>
<feature type="chain" id="PRO_5045941050" evidence="2">
    <location>
        <begin position="18"/>
        <end position="229"/>
    </location>
</feature>
<evidence type="ECO:0000256" key="1">
    <source>
        <dbReference type="SAM" id="MobiDB-lite"/>
    </source>
</evidence>
<feature type="signal peptide" evidence="2">
    <location>
        <begin position="1"/>
        <end position="17"/>
    </location>
</feature>
<protein>
    <submittedName>
        <fullName evidence="3">Uncharacterized protein</fullName>
    </submittedName>
</protein>
<dbReference type="EMBL" id="OW152832">
    <property type="protein sequence ID" value="CAH2052563.1"/>
    <property type="molecule type" value="Genomic_DNA"/>
</dbReference>
<feature type="region of interest" description="Disordered" evidence="1">
    <location>
        <begin position="118"/>
        <end position="137"/>
    </location>
</feature>
<proteinExistence type="predicted"/>
<name>A0ABN8IB24_9NEOP</name>
<dbReference type="Proteomes" id="UP000837857">
    <property type="component" value="Chromosome 20"/>
</dbReference>
<feature type="non-terminal residue" evidence="3">
    <location>
        <position position="229"/>
    </location>
</feature>
<evidence type="ECO:0000313" key="4">
    <source>
        <dbReference type="Proteomes" id="UP000837857"/>
    </source>
</evidence>
<evidence type="ECO:0000256" key="2">
    <source>
        <dbReference type="SAM" id="SignalP"/>
    </source>
</evidence>